<dbReference type="GO" id="GO:0005576">
    <property type="term" value="C:extracellular region"/>
    <property type="evidence" value="ECO:0007669"/>
    <property type="project" value="GOC"/>
</dbReference>
<dbReference type="InterPro" id="IPR042422">
    <property type="entry name" value="CC103"/>
</dbReference>
<evidence type="ECO:0000256" key="10">
    <source>
        <dbReference type="ARBA" id="ARBA00049986"/>
    </source>
</evidence>
<dbReference type="Pfam" id="PF15867">
    <property type="entry name" value="Dynein_attach_N"/>
    <property type="match status" value="1"/>
</dbReference>
<dbReference type="Proteomes" id="UP000009022">
    <property type="component" value="Unassembled WGS sequence"/>
</dbReference>
<dbReference type="KEGG" id="tad:TRIADDRAFT_54163"/>
<sequence>MAHSDRDEIDFAKLEKELSNALEADKKYWRENDAKIRAVGQRVGTYEEFKGIVAASHLRPLDRKEGLITNERITQTWNAAASKNDQDAAEIAASIPSSNEQDWNVKTAVEFERRFLCRLGGERLYQLYKTEVSNLEGLLQVLHECYQPADAQVIYHMLYCITKSDRFSLTIMFFGKQEKACSTELLVKLKDSLSNQDIQSITFNEDDLVKLRKKYGL</sequence>
<dbReference type="PhylomeDB" id="B3RRA3"/>
<evidence type="ECO:0000256" key="2">
    <source>
        <dbReference type="ARBA" id="ARBA00004230"/>
    </source>
</evidence>
<name>B3RRA3_TRIAD</name>
<dbReference type="RefSeq" id="XP_002110838.1">
    <property type="nucleotide sequence ID" value="XM_002110802.1"/>
</dbReference>
<dbReference type="GO" id="GO:0007368">
    <property type="term" value="P:determination of left/right symmetry"/>
    <property type="evidence" value="ECO:0000318"/>
    <property type="project" value="GO_Central"/>
</dbReference>
<keyword evidence="6" id="KW-0970">Cilium biogenesis/degradation</keyword>
<dbReference type="InterPro" id="IPR025986">
    <property type="entry name" value="RPAP3-like_C"/>
</dbReference>
<evidence type="ECO:0000313" key="13">
    <source>
        <dbReference type="EMBL" id="EDV26842.1"/>
    </source>
</evidence>
<evidence type="ECO:0000256" key="7">
    <source>
        <dbReference type="ARBA" id="ARBA00022846"/>
    </source>
</evidence>
<organism evidence="13 14">
    <name type="scientific">Trichoplax adhaerens</name>
    <name type="common">Trichoplax reptans</name>
    <dbReference type="NCBI Taxonomy" id="10228"/>
    <lineage>
        <taxon>Eukaryota</taxon>
        <taxon>Metazoa</taxon>
        <taxon>Placozoa</taxon>
        <taxon>Uniplacotomia</taxon>
        <taxon>Trichoplacea</taxon>
        <taxon>Trichoplacidae</taxon>
        <taxon>Trichoplax</taxon>
    </lineage>
</organism>
<dbReference type="GO" id="GO:0003351">
    <property type="term" value="P:epithelial cilium movement involved in extracellular fluid movement"/>
    <property type="evidence" value="ECO:0000318"/>
    <property type="project" value="GO_Central"/>
</dbReference>
<dbReference type="CTD" id="6751520"/>
<dbReference type="HOGENOM" id="CLU_085512_0_0_1"/>
<evidence type="ECO:0000256" key="1">
    <source>
        <dbReference type="ARBA" id="ARBA00004048"/>
    </source>
</evidence>
<dbReference type="InParanoid" id="B3RRA3"/>
<evidence type="ECO:0000313" key="14">
    <source>
        <dbReference type="Proteomes" id="UP000009022"/>
    </source>
</evidence>
<dbReference type="AlphaFoldDB" id="B3RRA3"/>
<dbReference type="EMBL" id="DS985243">
    <property type="protein sequence ID" value="EDV26842.1"/>
    <property type="molecule type" value="Genomic_DNA"/>
</dbReference>
<dbReference type="GO" id="GO:0031514">
    <property type="term" value="C:motile cilium"/>
    <property type="evidence" value="ECO:0007669"/>
    <property type="project" value="UniProtKB-SubCell"/>
</dbReference>
<dbReference type="eggNOG" id="ENOG502RY3P">
    <property type="taxonomic scope" value="Eukaryota"/>
</dbReference>
<dbReference type="PANTHER" id="PTHR28572:SF1">
    <property type="entry name" value="COILED-COIL DOMAIN-CONTAINING PROTEIN 103"/>
    <property type="match status" value="1"/>
</dbReference>
<evidence type="ECO:0000256" key="4">
    <source>
        <dbReference type="ARBA" id="ARBA00011738"/>
    </source>
</evidence>
<evidence type="ECO:0000256" key="3">
    <source>
        <dbReference type="ARBA" id="ARBA00004496"/>
    </source>
</evidence>
<keyword evidence="8" id="KW-0969">Cilium</keyword>
<reference evidence="13 14" key="1">
    <citation type="journal article" date="2008" name="Nature">
        <title>The Trichoplax genome and the nature of placozoans.</title>
        <authorList>
            <person name="Srivastava M."/>
            <person name="Begovic E."/>
            <person name="Chapman J."/>
            <person name="Putnam N.H."/>
            <person name="Hellsten U."/>
            <person name="Kawashima T."/>
            <person name="Kuo A."/>
            <person name="Mitros T."/>
            <person name="Salamov A."/>
            <person name="Carpenter M.L."/>
            <person name="Signorovitch A.Y."/>
            <person name="Moreno M.A."/>
            <person name="Kamm K."/>
            <person name="Grimwood J."/>
            <person name="Schmutz J."/>
            <person name="Shapiro H."/>
            <person name="Grigoriev I.V."/>
            <person name="Buss L.W."/>
            <person name="Schierwater B."/>
            <person name="Dellaporta S.L."/>
            <person name="Rokhsar D.S."/>
        </authorList>
    </citation>
    <scope>NUCLEOTIDE SEQUENCE [LARGE SCALE GENOMIC DNA]</scope>
    <source>
        <strain evidence="13 14">Grell-BS-1999</strain>
    </source>
</reference>
<evidence type="ECO:0000256" key="6">
    <source>
        <dbReference type="ARBA" id="ARBA00022794"/>
    </source>
</evidence>
<comment type="subcellular location">
    <subcellularLocation>
        <location evidence="2">Cell projection</location>
        <location evidence="2">Cilium</location>
        <location evidence="2">Flagellum</location>
    </subcellularLocation>
    <subcellularLocation>
        <location evidence="3">Cytoplasm</location>
    </subcellularLocation>
</comment>
<feature type="domain" description="RNA-polymerase II-associated protein 3-like C-terminal" evidence="11">
    <location>
        <begin position="101"/>
        <end position="179"/>
    </location>
</feature>
<keyword evidence="5" id="KW-0963">Cytoplasm</keyword>
<comment type="subunit">
    <text evidence="4">Homodimer.</text>
</comment>
<dbReference type="FunCoup" id="B3RRA3">
    <property type="interactions" value="54"/>
</dbReference>
<dbReference type="Pfam" id="PF13877">
    <property type="entry name" value="RPAP3_C"/>
    <property type="match status" value="1"/>
</dbReference>
<dbReference type="STRING" id="10228.B3RRA3"/>
<dbReference type="PANTHER" id="PTHR28572">
    <property type="entry name" value="COILED-COIL DOMAIN-CONTAINING PROTEIN 103"/>
    <property type="match status" value="1"/>
</dbReference>
<proteinExistence type="inferred from homology"/>
<evidence type="ECO:0000256" key="5">
    <source>
        <dbReference type="ARBA" id="ARBA00022490"/>
    </source>
</evidence>
<evidence type="ECO:0000259" key="11">
    <source>
        <dbReference type="Pfam" id="PF13877"/>
    </source>
</evidence>
<dbReference type="GO" id="GO:0036159">
    <property type="term" value="P:inner dynein arm assembly"/>
    <property type="evidence" value="ECO:0000318"/>
    <property type="project" value="GO_Central"/>
</dbReference>
<dbReference type="InterPro" id="IPR031733">
    <property type="entry name" value="Dynein_attach_N"/>
</dbReference>
<keyword evidence="7" id="KW-0282">Flagellum</keyword>
<evidence type="ECO:0008006" key="15">
    <source>
        <dbReference type="Google" id="ProtNLM"/>
    </source>
</evidence>
<evidence type="ECO:0000256" key="9">
    <source>
        <dbReference type="ARBA" id="ARBA00023273"/>
    </source>
</evidence>
<protein>
    <recommendedName>
        <fullName evidence="15">Coiled-coil domain-containing protein 103</fullName>
    </recommendedName>
</protein>
<keyword evidence="14" id="KW-1185">Reference proteome</keyword>
<comment type="function">
    <text evidence="1">Dynein-attachment factor required for cilia motility.</text>
</comment>
<evidence type="ECO:0000256" key="8">
    <source>
        <dbReference type="ARBA" id="ARBA00023069"/>
    </source>
</evidence>
<accession>B3RRA3</accession>
<feature type="domain" description="Dynein attachment factor N-terminal" evidence="12">
    <location>
        <begin position="9"/>
        <end position="78"/>
    </location>
</feature>
<dbReference type="OrthoDB" id="447931at2759"/>
<gene>
    <name evidence="13" type="ORF">TRIADDRAFT_54163</name>
</gene>
<keyword evidence="9" id="KW-0966">Cell projection</keyword>
<evidence type="ECO:0000259" key="12">
    <source>
        <dbReference type="Pfam" id="PF15867"/>
    </source>
</evidence>
<dbReference type="GO" id="GO:0036157">
    <property type="term" value="C:outer dynein arm"/>
    <property type="evidence" value="ECO:0007669"/>
    <property type="project" value="InterPro"/>
</dbReference>
<comment type="similarity">
    <text evidence="10">Belongs to the DNAAF19/PR46b family.</text>
</comment>
<dbReference type="GeneID" id="6751520"/>